<proteinExistence type="predicted"/>
<dbReference type="EMBL" id="CAKXYP010000005">
    <property type="protein sequence ID" value="CAH9415251.1"/>
    <property type="molecule type" value="Genomic_DNA"/>
</dbReference>
<name>A0ABM9GVR9_STRGL</name>
<comment type="caution">
    <text evidence="2">The sequence shown here is derived from an EMBL/GenBank/DDBJ whole genome shotgun (WGS) entry which is preliminary data.</text>
</comment>
<evidence type="ECO:0000313" key="2">
    <source>
        <dbReference type="EMBL" id="CAH9415251.1"/>
    </source>
</evidence>
<reference evidence="2" key="1">
    <citation type="submission" date="2022-03" db="EMBL/GenBank/DDBJ databases">
        <authorList>
            <person name="Leyn A S."/>
        </authorList>
    </citation>
    <scope>NUCLEOTIDE SEQUENCE</scope>
    <source>
        <strain evidence="2">Streptomyces globisporus 4-3</strain>
    </source>
</reference>
<dbReference type="Proteomes" id="UP001154015">
    <property type="component" value="Unassembled WGS sequence"/>
</dbReference>
<keyword evidence="3" id="KW-1185">Reference proteome</keyword>
<protein>
    <submittedName>
        <fullName evidence="2">Uncharacterized protein</fullName>
    </submittedName>
</protein>
<feature type="region of interest" description="Disordered" evidence="1">
    <location>
        <begin position="1"/>
        <end position="22"/>
    </location>
</feature>
<evidence type="ECO:0000313" key="3">
    <source>
        <dbReference type="Proteomes" id="UP001154015"/>
    </source>
</evidence>
<evidence type="ECO:0000256" key="1">
    <source>
        <dbReference type="SAM" id="MobiDB-lite"/>
    </source>
</evidence>
<organism evidence="2 3">
    <name type="scientific">Streptomyces globisporus</name>
    <dbReference type="NCBI Taxonomy" id="1908"/>
    <lineage>
        <taxon>Bacteria</taxon>
        <taxon>Bacillati</taxon>
        <taxon>Actinomycetota</taxon>
        <taxon>Actinomycetes</taxon>
        <taxon>Kitasatosporales</taxon>
        <taxon>Streptomycetaceae</taxon>
        <taxon>Streptomyces</taxon>
    </lineage>
</organism>
<sequence>MTLGRRPRRGDPPRAVNSPWPLWHAAPPKARFCRPGESRHQQTIELPP</sequence>
<gene>
    <name evidence="2" type="ORF">SGL43_02263</name>
</gene>
<accession>A0ABM9GVR9</accession>